<organism evidence="2">
    <name type="scientific">marine sediment metagenome</name>
    <dbReference type="NCBI Taxonomy" id="412755"/>
    <lineage>
        <taxon>unclassified sequences</taxon>
        <taxon>metagenomes</taxon>
        <taxon>ecological metagenomes</taxon>
    </lineage>
</organism>
<name>X1FJE6_9ZZZZ</name>
<proteinExistence type="predicted"/>
<evidence type="ECO:0000313" key="2">
    <source>
        <dbReference type="EMBL" id="GAH45067.1"/>
    </source>
</evidence>
<dbReference type="PANTHER" id="PTHR46361">
    <property type="entry name" value="ELECTRON CARRIER/ PROTEIN DISULFIDE OXIDOREDUCTASE"/>
    <property type="match status" value="1"/>
</dbReference>
<feature type="non-terminal residue" evidence="2">
    <location>
        <position position="1"/>
    </location>
</feature>
<dbReference type="EMBL" id="BARU01008784">
    <property type="protein sequence ID" value="GAH45067.1"/>
    <property type="molecule type" value="Genomic_DNA"/>
</dbReference>
<dbReference type="Pfam" id="PF04784">
    <property type="entry name" value="DUF547"/>
    <property type="match status" value="1"/>
</dbReference>
<accession>X1FJE6</accession>
<protein>
    <recommendedName>
        <fullName evidence="1">DUF547 domain-containing protein</fullName>
    </recommendedName>
</protein>
<sequence length="127" mass="14847">EEFFQIRDEEMSLDRIEHKILRVEFNDARIHFAINCASFSCPKLRNEAYEPARLESQLIDQASSFINNPEKNIIKSDEVQLSKIFSWFKGDFDSEGGLISFLNRYSEITISAKADIDYLPYNWALNE</sequence>
<dbReference type="PANTHER" id="PTHR46361:SF3">
    <property type="entry name" value="ELECTRON CARRIER_ PROTEIN DISULFIDE OXIDOREDUCTASE"/>
    <property type="match status" value="1"/>
</dbReference>
<reference evidence="2" key="1">
    <citation type="journal article" date="2014" name="Front. Microbiol.">
        <title>High frequency of phylogenetically diverse reductive dehalogenase-homologous genes in deep subseafloor sedimentary metagenomes.</title>
        <authorList>
            <person name="Kawai M."/>
            <person name="Futagami T."/>
            <person name="Toyoda A."/>
            <person name="Takaki Y."/>
            <person name="Nishi S."/>
            <person name="Hori S."/>
            <person name="Arai W."/>
            <person name="Tsubouchi T."/>
            <person name="Morono Y."/>
            <person name="Uchiyama I."/>
            <person name="Ito T."/>
            <person name="Fujiyama A."/>
            <person name="Inagaki F."/>
            <person name="Takami H."/>
        </authorList>
    </citation>
    <scope>NUCLEOTIDE SEQUENCE</scope>
    <source>
        <strain evidence="2">Expedition CK06-06</strain>
    </source>
</reference>
<gene>
    <name evidence="2" type="ORF">S03H2_17080</name>
</gene>
<comment type="caution">
    <text evidence="2">The sequence shown here is derived from an EMBL/GenBank/DDBJ whole genome shotgun (WGS) entry which is preliminary data.</text>
</comment>
<evidence type="ECO:0000259" key="1">
    <source>
        <dbReference type="Pfam" id="PF04784"/>
    </source>
</evidence>
<dbReference type="AlphaFoldDB" id="X1FJE6"/>
<feature type="domain" description="DUF547" evidence="1">
    <location>
        <begin position="2"/>
        <end position="66"/>
    </location>
</feature>
<dbReference type="InterPro" id="IPR006869">
    <property type="entry name" value="DUF547"/>
</dbReference>